<feature type="transmembrane region" description="Helical" evidence="8">
    <location>
        <begin position="276"/>
        <end position="307"/>
    </location>
</feature>
<dbReference type="Pfam" id="PF13520">
    <property type="entry name" value="AA_permease_2"/>
    <property type="match status" value="1"/>
</dbReference>
<feature type="transmembrane region" description="Helical" evidence="8">
    <location>
        <begin position="235"/>
        <end position="256"/>
    </location>
</feature>
<feature type="transmembrane region" description="Helical" evidence="8">
    <location>
        <begin position="196"/>
        <end position="215"/>
    </location>
</feature>
<dbReference type="Gene3D" id="1.20.1740.10">
    <property type="entry name" value="Amino acid/polyamine transporter I"/>
    <property type="match status" value="1"/>
</dbReference>
<feature type="transmembrane region" description="Helical" evidence="8">
    <location>
        <begin position="123"/>
        <end position="141"/>
    </location>
</feature>
<dbReference type="STRING" id="28445.BHQ20_21265"/>
<dbReference type="PANTHER" id="PTHR42770">
    <property type="entry name" value="AMINO ACID TRANSPORTER-RELATED"/>
    <property type="match status" value="1"/>
</dbReference>
<dbReference type="GO" id="GO:0022857">
    <property type="term" value="F:transmembrane transporter activity"/>
    <property type="evidence" value="ECO:0007669"/>
    <property type="project" value="InterPro"/>
</dbReference>
<keyword evidence="6 8" id="KW-1133">Transmembrane helix</keyword>
<feature type="transmembrane region" description="Helical" evidence="8">
    <location>
        <begin position="404"/>
        <end position="421"/>
    </location>
</feature>
<evidence type="ECO:0000256" key="3">
    <source>
        <dbReference type="ARBA" id="ARBA00009523"/>
    </source>
</evidence>
<evidence type="ECO:0000256" key="4">
    <source>
        <dbReference type="ARBA" id="ARBA00022475"/>
    </source>
</evidence>
<evidence type="ECO:0000256" key="6">
    <source>
        <dbReference type="ARBA" id="ARBA00022989"/>
    </source>
</evidence>
<feature type="transmembrane region" description="Helical" evidence="8">
    <location>
        <begin position="39"/>
        <end position="57"/>
    </location>
</feature>
<keyword evidence="5 8" id="KW-0812">Transmembrane</keyword>
<gene>
    <name evidence="9" type="ORF">BST27_29300</name>
</gene>
<name>A0A1E3S8Y1_MYCIE</name>
<dbReference type="PIRSF" id="PIRSF006060">
    <property type="entry name" value="AA_transporter"/>
    <property type="match status" value="1"/>
</dbReference>
<dbReference type="AlphaFoldDB" id="A0A1E3S8Y1"/>
<keyword evidence="10" id="KW-1185">Reference proteome</keyword>
<feature type="transmembrane region" description="Helical" evidence="8">
    <location>
        <begin position="12"/>
        <end position="33"/>
    </location>
</feature>
<evidence type="ECO:0000256" key="7">
    <source>
        <dbReference type="ARBA" id="ARBA00023136"/>
    </source>
</evidence>
<protein>
    <submittedName>
        <fullName evidence="9">Transporter</fullName>
    </submittedName>
</protein>
<evidence type="ECO:0000256" key="2">
    <source>
        <dbReference type="ARBA" id="ARBA00004651"/>
    </source>
</evidence>
<evidence type="ECO:0000313" key="10">
    <source>
        <dbReference type="Proteomes" id="UP000192739"/>
    </source>
</evidence>
<feature type="transmembrane region" description="Helical" evidence="8">
    <location>
        <begin position="153"/>
        <end position="176"/>
    </location>
</feature>
<feature type="transmembrane region" description="Helical" evidence="8">
    <location>
        <begin position="328"/>
        <end position="347"/>
    </location>
</feature>
<comment type="subcellular location">
    <subcellularLocation>
        <location evidence="2">Cell membrane</location>
        <topology evidence="2">Multi-pass membrane protein</topology>
    </subcellularLocation>
</comment>
<keyword evidence="7 8" id="KW-0472">Membrane</keyword>
<dbReference type="GO" id="GO:0005886">
    <property type="term" value="C:plasma membrane"/>
    <property type="evidence" value="ECO:0007669"/>
    <property type="project" value="UniProtKB-SubCell"/>
</dbReference>
<dbReference type="EMBL" id="MVHT01000155">
    <property type="protein sequence ID" value="ORA91712.1"/>
    <property type="molecule type" value="Genomic_DNA"/>
</dbReference>
<sequence length="429" mass="43235">MGDQPALARRLGTGDAVVIGLGSMIGAGVFAAFGPAARAAGIGLLAGLVLAAAIAYCNATSSAQLAAVYPTSGGTYIYGRERLGPWWGFLAGWGFVIGKTASCAAMALTVASYTAGNLGAPAYVQRGVAVAVVVALAALNYRGVTKTATLARILLACTVIALTAVVIGIMIGIAGAEAKSGSTQSLTAGWAGVTPYGVLQSAGLLFFAFAGYARIATMGEEVRDPARTIPKAITLALAIAVLIYLVVGVAALLAAGPDRLADAAAPLAEALRAAGAGGLVPVVSVGAAVASAGALLALIAGLGRTSLAMARHRDLPRWLSAVHPRYQVPHHAEIAVAVVVCALVVTVDLRGVIGFSSFGVLIYYAIANASAYTLPRRGWRRAVNVFGLLGCVVLVATLPWQSVAVGLIVFAVGVVGRVVVLRRVSPGAD</sequence>
<evidence type="ECO:0000256" key="5">
    <source>
        <dbReference type="ARBA" id="ARBA00022692"/>
    </source>
</evidence>
<dbReference type="InterPro" id="IPR002293">
    <property type="entry name" value="AA/rel_permease1"/>
</dbReference>
<organism evidence="9 10">
    <name type="scientific">Mycobacterium intermedium</name>
    <dbReference type="NCBI Taxonomy" id="28445"/>
    <lineage>
        <taxon>Bacteria</taxon>
        <taxon>Bacillati</taxon>
        <taxon>Actinomycetota</taxon>
        <taxon>Actinomycetes</taxon>
        <taxon>Mycobacteriales</taxon>
        <taxon>Mycobacteriaceae</taxon>
        <taxon>Mycobacterium</taxon>
        <taxon>Mycobacterium simiae complex</taxon>
    </lineage>
</organism>
<accession>A0A1E3S8Y1</accession>
<proteinExistence type="inferred from homology"/>
<dbReference type="InterPro" id="IPR050367">
    <property type="entry name" value="APC_superfamily"/>
</dbReference>
<dbReference type="OrthoDB" id="259687at2"/>
<dbReference type="PANTHER" id="PTHR42770:SF7">
    <property type="entry name" value="MEMBRANE PROTEIN"/>
    <property type="match status" value="1"/>
</dbReference>
<evidence type="ECO:0000256" key="1">
    <source>
        <dbReference type="ARBA" id="ARBA00002249"/>
    </source>
</evidence>
<reference evidence="9 10" key="1">
    <citation type="submission" date="2017-02" db="EMBL/GenBank/DDBJ databases">
        <title>The new phylogeny of genus Mycobacterium.</title>
        <authorList>
            <person name="Tortoli E."/>
            <person name="Trovato A."/>
            <person name="Cirillo D.M."/>
        </authorList>
    </citation>
    <scope>NUCLEOTIDE SEQUENCE [LARGE SCALE GENOMIC DNA]</scope>
    <source>
        <strain evidence="9 10">DSM 44049</strain>
    </source>
</reference>
<keyword evidence="4" id="KW-1003">Cell membrane</keyword>
<feature type="transmembrane region" description="Helical" evidence="8">
    <location>
        <begin position="381"/>
        <end position="398"/>
    </location>
</feature>
<comment type="function">
    <text evidence="1">Probable amino-acid or metabolite transport protein.</text>
</comment>
<dbReference type="Proteomes" id="UP000192739">
    <property type="component" value="Unassembled WGS sequence"/>
</dbReference>
<comment type="similarity">
    <text evidence="3">Belongs to the amino acid-polyamine-organocation (APC) superfamily.</text>
</comment>
<feature type="transmembrane region" description="Helical" evidence="8">
    <location>
        <begin position="353"/>
        <end position="374"/>
    </location>
</feature>
<evidence type="ECO:0000313" key="9">
    <source>
        <dbReference type="EMBL" id="ORA91712.1"/>
    </source>
</evidence>
<comment type="caution">
    <text evidence="9">The sequence shown here is derived from an EMBL/GenBank/DDBJ whole genome shotgun (WGS) entry which is preliminary data.</text>
</comment>
<feature type="transmembrane region" description="Helical" evidence="8">
    <location>
        <begin position="86"/>
        <end position="111"/>
    </location>
</feature>
<evidence type="ECO:0000256" key="8">
    <source>
        <dbReference type="SAM" id="Phobius"/>
    </source>
</evidence>
<dbReference type="RefSeq" id="WP_069421142.1">
    <property type="nucleotide sequence ID" value="NZ_CBCRZH010000157.1"/>
</dbReference>